<dbReference type="NCBIfam" id="NF041504">
    <property type="entry name" value="AccA_sub"/>
    <property type="match status" value="1"/>
</dbReference>
<dbReference type="Gene3D" id="3.90.226.10">
    <property type="entry name" value="2-enoyl-CoA Hydratase, Chain A, domain 1"/>
    <property type="match status" value="1"/>
</dbReference>
<dbReference type="GO" id="GO:0005524">
    <property type="term" value="F:ATP binding"/>
    <property type="evidence" value="ECO:0007669"/>
    <property type="project" value="UniProtKB-KW"/>
</dbReference>
<dbReference type="InterPro" id="IPR029045">
    <property type="entry name" value="ClpP/crotonase-like_dom_sf"/>
</dbReference>
<dbReference type="Pfam" id="PF03255">
    <property type="entry name" value="ACCA"/>
    <property type="match status" value="1"/>
</dbReference>
<keyword evidence="4 10" id="KW-0547">Nucleotide-binding</keyword>
<evidence type="ECO:0000256" key="6">
    <source>
        <dbReference type="ARBA" id="ARBA00022840"/>
    </source>
</evidence>
<dbReference type="GO" id="GO:0006633">
    <property type="term" value="P:fatty acid biosynthetic process"/>
    <property type="evidence" value="ECO:0007669"/>
    <property type="project" value="UniProtKB-KW"/>
</dbReference>
<dbReference type="Proteomes" id="UP000503278">
    <property type="component" value="Chromosome"/>
</dbReference>
<dbReference type="GO" id="GO:0016743">
    <property type="term" value="F:carboxyl- or carbamoyltransferase activity"/>
    <property type="evidence" value="ECO:0007669"/>
    <property type="project" value="UniProtKB-UniRule"/>
</dbReference>
<comment type="pathway">
    <text evidence="1 10">Lipid metabolism; malonyl-CoA biosynthesis; malonyl-CoA from acetyl-CoA: step 1/1.</text>
</comment>
<comment type="subcellular location">
    <subcellularLocation>
        <location evidence="10">Cytoplasm</location>
    </subcellularLocation>
</comment>
<evidence type="ECO:0000256" key="10">
    <source>
        <dbReference type="HAMAP-Rule" id="MF_00823"/>
    </source>
</evidence>
<dbReference type="EMBL" id="CP051682">
    <property type="protein sequence ID" value="QJD97088.1"/>
    <property type="molecule type" value="Genomic_DNA"/>
</dbReference>
<dbReference type="PROSITE" id="PS50989">
    <property type="entry name" value="COA_CT_CTER"/>
    <property type="match status" value="1"/>
</dbReference>
<comment type="catalytic activity">
    <reaction evidence="9 10">
        <text>N(6)-carboxybiotinyl-L-lysyl-[protein] + acetyl-CoA = N(6)-biotinyl-L-lysyl-[protein] + malonyl-CoA</text>
        <dbReference type="Rhea" id="RHEA:54728"/>
        <dbReference type="Rhea" id="RHEA-COMP:10505"/>
        <dbReference type="Rhea" id="RHEA-COMP:10506"/>
        <dbReference type="ChEBI" id="CHEBI:57288"/>
        <dbReference type="ChEBI" id="CHEBI:57384"/>
        <dbReference type="ChEBI" id="CHEBI:83144"/>
        <dbReference type="ChEBI" id="CHEBI:83145"/>
        <dbReference type="EC" id="2.1.3.15"/>
    </reaction>
</comment>
<dbReference type="GO" id="GO:0009317">
    <property type="term" value="C:acetyl-CoA carboxylase complex"/>
    <property type="evidence" value="ECO:0007669"/>
    <property type="project" value="InterPro"/>
</dbReference>
<evidence type="ECO:0000256" key="8">
    <source>
        <dbReference type="ARBA" id="ARBA00023160"/>
    </source>
</evidence>
<evidence type="ECO:0000256" key="5">
    <source>
        <dbReference type="ARBA" id="ARBA00022832"/>
    </source>
</evidence>
<organism evidence="13 14">
    <name type="scientific">Mucilaginibacter robiniae</name>
    <dbReference type="NCBI Taxonomy" id="2728022"/>
    <lineage>
        <taxon>Bacteria</taxon>
        <taxon>Pseudomonadati</taxon>
        <taxon>Bacteroidota</taxon>
        <taxon>Sphingobacteriia</taxon>
        <taxon>Sphingobacteriales</taxon>
        <taxon>Sphingobacteriaceae</taxon>
        <taxon>Mucilaginibacter</taxon>
    </lineage>
</organism>
<dbReference type="PRINTS" id="PR01069">
    <property type="entry name" value="ACCCTRFRASEA"/>
</dbReference>
<evidence type="ECO:0000259" key="12">
    <source>
        <dbReference type="PROSITE" id="PS50989"/>
    </source>
</evidence>
<keyword evidence="3 10" id="KW-0808">Transferase</keyword>
<evidence type="ECO:0000256" key="2">
    <source>
        <dbReference type="ARBA" id="ARBA00022516"/>
    </source>
</evidence>
<keyword evidence="7 10" id="KW-0443">Lipid metabolism</keyword>
<comment type="function">
    <text evidence="10">Component of the acetyl coenzyme A carboxylase (ACC) complex. First, biotin carboxylase catalyzes the carboxylation of biotin on its carrier protein (BCCP) and then the CO(2) group is transferred by the carboxyltransferase to acetyl-CoA to form malonyl-CoA.</text>
</comment>
<keyword evidence="6 10" id="KW-0067">ATP-binding</keyword>
<evidence type="ECO:0000256" key="4">
    <source>
        <dbReference type="ARBA" id="ARBA00022741"/>
    </source>
</evidence>
<comment type="subunit">
    <text evidence="10">Acetyl-CoA carboxylase is a heterohexamer composed of biotin carboxyl carrier protein (AccB), biotin carboxylase (AccC) and two subunits each of ACCase subunit alpha (AccA) and ACCase subunit beta (AccD).</text>
</comment>
<evidence type="ECO:0000313" key="13">
    <source>
        <dbReference type="EMBL" id="QJD97088.1"/>
    </source>
</evidence>
<protein>
    <recommendedName>
        <fullName evidence="10">Acetyl-coenzyme A carboxylase carboxyl transferase subunit alpha</fullName>
        <shortName evidence="10">ACCase subunit alpha</shortName>
        <shortName evidence="10">Acetyl-CoA carboxylase carboxyltransferase subunit alpha</shortName>
        <ecNumber evidence="10">2.1.3.15</ecNumber>
    </recommendedName>
</protein>
<keyword evidence="13" id="KW-0436">Ligase</keyword>
<evidence type="ECO:0000256" key="7">
    <source>
        <dbReference type="ARBA" id="ARBA00023098"/>
    </source>
</evidence>
<dbReference type="KEGG" id="mrob:HH214_15030"/>
<dbReference type="PANTHER" id="PTHR42853">
    <property type="entry name" value="ACETYL-COENZYME A CARBOXYLASE CARBOXYL TRANSFERASE SUBUNIT ALPHA"/>
    <property type="match status" value="1"/>
</dbReference>
<evidence type="ECO:0000313" key="14">
    <source>
        <dbReference type="Proteomes" id="UP000503278"/>
    </source>
</evidence>
<dbReference type="SUPFAM" id="SSF52096">
    <property type="entry name" value="ClpP/crotonase"/>
    <property type="match status" value="1"/>
</dbReference>
<reference evidence="13 14" key="1">
    <citation type="submission" date="2020-04" db="EMBL/GenBank/DDBJ databases">
        <title>Genome sequencing of novel species.</title>
        <authorList>
            <person name="Heo J."/>
            <person name="Kim S.-J."/>
            <person name="Kim J.-S."/>
            <person name="Hong S.-B."/>
            <person name="Kwon S.-W."/>
        </authorList>
    </citation>
    <scope>NUCLEOTIDE SEQUENCE [LARGE SCALE GENOMIC DNA]</scope>
    <source>
        <strain evidence="13 14">F39-2</strain>
    </source>
</reference>
<feature type="coiled-coil region" evidence="11">
    <location>
        <begin position="11"/>
        <end position="49"/>
    </location>
</feature>
<comment type="similarity">
    <text evidence="10">Belongs to the AccA family.</text>
</comment>
<dbReference type="GO" id="GO:2001295">
    <property type="term" value="P:malonyl-CoA biosynthetic process"/>
    <property type="evidence" value="ECO:0007669"/>
    <property type="project" value="UniProtKB-UniRule"/>
</dbReference>
<proteinExistence type="inferred from homology"/>
<accession>A0A7L5E3C5</accession>
<keyword evidence="11" id="KW-0175">Coiled coil</keyword>
<dbReference type="HAMAP" id="MF_00823">
    <property type="entry name" value="AcetylCoA_CT_alpha"/>
    <property type="match status" value="1"/>
</dbReference>
<evidence type="ECO:0000256" key="1">
    <source>
        <dbReference type="ARBA" id="ARBA00004956"/>
    </source>
</evidence>
<sequence>MKITFDFEKPLADLQQQIDKIKQVEEKTKVDMSATLNELQQKFDDTKNQVYSNLTGWQKVQISRHPERPYTLQYIELMCDDFIELHGDRTFGDDKAIIGGWGSVNGQTAMFIGHQKGRNTKDRQYRNFGMANPEGYRKALRLMKMAEKFNKPIITLIDTPGAFPGLEAEERGQGEAIARNLMEMAVLKVPVICVIIGEGASGGAIGIGIGDKVYMLEHTWYSVISPESCSSILWRSWDYKERAAEVLKLTSSEMFKNKLIDGIIKEPLGGAHQDPIAMATTLKEQLIKDLSDFKERNIDEVVNERINKFCSMGVVVEEEPVTNEPVNE</sequence>
<gene>
    <name evidence="10" type="primary">accA</name>
    <name evidence="13" type="ORF">HH214_15030</name>
</gene>
<evidence type="ECO:0000256" key="3">
    <source>
        <dbReference type="ARBA" id="ARBA00022679"/>
    </source>
</evidence>
<dbReference type="GO" id="GO:0003989">
    <property type="term" value="F:acetyl-CoA carboxylase activity"/>
    <property type="evidence" value="ECO:0007669"/>
    <property type="project" value="InterPro"/>
</dbReference>
<keyword evidence="10" id="KW-0963">Cytoplasm</keyword>
<dbReference type="RefSeq" id="WP_169608968.1">
    <property type="nucleotide sequence ID" value="NZ_CP051682.1"/>
</dbReference>
<dbReference type="UniPathway" id="UPA00655">
    <property type="reaction ID" value="UER00711"/>
</dbReference>
<keyword evidence="2 10" id="KW-0444">Lipid biosynthesis</keyword>
<keyword evidence="8 10" id="KW-0275">Fatty acid biosynthesis</keyword>
<dbReference type="EC" id="2.1.3.15" evidence="10"/>
<feature type="domain" description="CoA carboxyltransferase C-terminal" evidence="12">
    <location>
        <begin position="42"/>
        <end position="292"/>
    </location>
</feature>
<evidence type="ECO:0000256" key="11">
    <source>
        <dbReference type="SAM" id="Coils"/>
    </source>
</evidence>
<dbReference type="PANTHER" id="PTHR42853:SF3">
    <property type="entry name" value="ACETYL-COENZYME A CARBOXYLASE CARBOXYL TRANSFERASE SUBUNIT ALPHA, CHLOROPLASTIC"/>
    <property type="match status" value="1"/>
</dbReference>
<keyword evidence="5 10" id="KW-0276">Fatty acid metabolism</keyword>
<dbReference type="InterPro" id="IPR011763">
    <property type="entry name" value="COA_CT_C"/>
</dbReference>
<dbReference type="NCBIfam" id="NF004344">
    <property type="entry name" value="PRK05724.1"/>
    <property type="match status" value="1"/>
</dbReference>
<keyword evidence="14" id="KW-1185">Reference proteome</keyword>
<dbReference type="InterPro" id="IPR001095">
    <property type="entry name" value="Acetyl_CoA_COase_a_su"/>
</dbReference>
<dbReference type="AlphaFoldDB" id="A0A7L5E3C5"/>
<dbReference type="NCBIfam" id="TIGR00513">
    <property type="entry name" value="accA"/>
    <property type="match status" value="1"/>
</dbReference>
<evidence type="ECO:0000256" key="9">
    <source>
        <dbReference type="ARBA" id="ARBA00049152"/>
    </source>
</evidence>
<name>A0A7L5E3C5_9SPHI</name>